<feature type="chain" id="PRO_5032744313" evidence="3">
    <location>
        <begin position="22"/>
        <end position="110"/>
    </location>
</feature>
<organism evidence="5">
    <name type="scientific">Brassica napus</name>
    <name type="common">Rape</name>
    <dbReference type="NCBI Taxonomy" id="3708"/>
    <lineage>
        <taxon>Eukaryota</taxon>
        <taxon>Viridiplantae</taxon>
        <taxon>Streptophyta</taxon>
        <taxon>Embryophyta</taxon>
        <taxon>Tracheophyta</taxon>
        <taxon>Spermatophyta</taxon>
        <taxon>Magnoliopsida</taxon>
        <taxon>eudicotyledons</taxon>
        <taxon>Gunneridae</taxon>
        <taxon>Pentapetalae</taxon>
        <taxon>rosids</taxon>
        <taxon>malvids</taxon>
        <taxon>Brassicales</taxon>
        <taxon>Brassicaceae</taxon>
        <taxon>Brassiceae</taxon>
        <taxon>Brassica</taxon>
    </lineage>
</organism>
<dbReference type="EMBL" id="HG994355">
    <property type="protein sequence ID" value="CAF2150767.1"/>
    <property type="molecule type" value="Genomic_DNA"/>
</dbReference>
<accession>A0A816XUC4</accession>
<dbReference type="SUPFAM" id="SSF54403">
    <property type="entry name" value="Cystatin/monellin"/>
    <property type="match status" value="1"/>
</dbReference>
<sequence>MMKCLICLSLILLPLISVMEGNLGGRKQIDLSDLNIQSLANYAINEQNMRSKVNLVFVKIVEEKEQMVSTKKYNLTIAAKDGGGTTKNYEAILVERAWDNYRSLESFKAL</sequence>
<dbReference type="InterPro" id="IPR000010">
    <property type="entry name" value="Cystatin_dom"/>
</dbReference>
<feature type="signal peptide" evidence="3">
    <location>
        <begin position="1"/>
        <end position="21"/>
    </location>
</feature>
<dbReference type="GO" id="GO:0004869">
    <property type="term" value="F:cysteine-type endopeptidase inhibitor activity"/>
    <property type="evidence" value="ECO:0007669"/>
    <property type="project" value="UniProtKB-KW"/>
</dbReference>
<dbReference type="InterPro" id="IPR046350">
    <property type="entry name" value="Cystatin_sf"/>
</dbReference>
<dbReference type="SMART" id="SM00043">
    <property type="entry name" value="CY"/>
    <property type="match status" value="1"/>
</dbReference>
<dbReference type="AlphaFoldDB" id="A0A816XUC4"/>
<reference evidence="5" key="1">
    <citation type="submission" date="2021-01" db="EMBL/GenBank/DDBJ databases">
        <authorList>
            <consortium name="Genoscope - CEA"/>
            <person name="William W."/>
        </authorList>
    </citation>
    <scope>NUCLEOTIDE SEQUENCE</scope>
</reference>
<keyword evidence="3" id="KW-0732">Signal</keyword>
<dbReference type="Pfam" id="PF16845">
    <property type="entry name" value="SQAPI"/>
    <property type="match status" value="1"/>
</dbReference>
<proteinExistence type="predicted"/>
<evidence type="ECO:0000313" key="5">
    <source>
        <dbReference type="EMBL" id="CAF2150767.1"/>
    </source>
</evidence>
<evidence type="ECO:0000259" key="4">
    <source>
        <dbReference type="SMART" id="SM00043"/>
    </source>
</evidence>
<dbReference type="PANTHER" id="PTHR47364">
    <property type="entry name" value="CYSTEINE PROTEINASE INHIBITOR 5"/>
    <property type="match status" value="1"/>
</dbReference>
<evidence type="ECO:0000256" key="3">
    <source>
        <dbReference type="SAM" id="SignalP"/>
    </source>
</evidence>
<dbReference type="Gene3D" id="3.10.450.10">
    <property type="match status" value="1"/>
</dbReference>
<dbReference type="Proteomes" id="UP001295469">
    <property type="component" value="Chromosome A01"/>
</dbReference>
<keyword evidence="2" id="KW-0789">Thiol protease inhibitor</keyword>
<name>A0A816XUC4_BRANA</name>
<evidence type="ECO:0000256" key="2">
    <source>
        <dbReference type="ARBA" id="ARBA00022704"/>
    </source>
</evidence>
<keyword evidence="1" id="KW-0646">Protease inhibitor</keyword>
<feature type="domain" description="Cystatin" evidence="4">
    <location>
        <begin position="21"/>
        <end position="110"/>
    </location>
</feature>
<protein>
    <submittedName>
        <fullName evidence="5">(rape) hypothetical protein</fullName>
    </submittedName>
</protein>
<dbReference type="PANTHER" id="PTHR47364:SF20">
    <property type="entry name" value="CYSTATIN DOMAIN-CONTAINING PROTEIN"/>
    <property type="match status" value="1"/>
</dbReference>
<gene>
    <name evidence="5" type="ORF">DARMORV10_A01P20920.1</name>
</gene>
<dbReference type="CDD" id="cd00042">
    <property type="entry name" value="CY"/>
    <property type="match status" value="1"/>
</dbReference>
<evidence type="ECO:0000256" key="1">
    <source>
        <dbReference type="ARBA" id="ARBA00022690"/>
    </source>
</evidence>